<dbReference type="InterPro" id="IPR029071">
    <property type="entry name" value="Ubiquitin-like_domsf"/>
</dbReference>
<dbReference type="CDD" id="cd14473">
    <property type="entry name" value="FERM_B-lobe"/>
    <property type="match status" value="1"/>
</dbReference>
<dbReference type="EMBL" id="GEEE01002551">
    <property type="protein sequence ID" value="JAP60674.1"/>
    <property type="molecule type" value="Transcribed_RNA"/>
</dbReference>
<feature type="compositionally biased region" description="Polar residues" evidence="1">
    <location>
        <begin position="429"/>
        <end position="447"/>
    </location>
</feature>
<dbReference type="Gene3D" id="1.20.80.10">
    <property type="match status" value="1"/>
</dbReference>
<dbReference type="GO" id="GO:0005856">
    <property type="term" value="C:cytoskeleton"/>
    <property type="evidence" value="ECO:0007669"/>
    <property type="project" value="TreeGrafter"/>
</dbReference>
<accession>A0A0V0J538</accession>
<feature type="region of interest" description="Disordered" evidence="1">
    <location>
        <begin position="429"/>
        <end position="454"/>
    </location>
</feature>
<dbReference type="SMART" id="SM00295">
    <property type="entry name" value="B41"/>
    <property type="match status" value="1"/>
</dbReference>
<feature type="compositionally biased region" description="Low complexity" evidence="1">
    <location>
        <begin position="39"/>
        <end position="62"/>
    </location>
</feature>
<dbReference type="InterPro" id="IPR000299">
    <property type="entry name" value="FERM_domain"/>
</dbReference>
<dbReference type="Pfam" id="PF09380">
    <property type="entry name" value="FERM_C"/>
    <property type="match status" value="1"/>
</dbReference>
<dbReference type="InterPro" id="IPR018979">
    <property type="entry name" value="FERM_N"/>
</dbReference>
<dbReference type="Gene3D" id="3.10.20.90">
    <property type="entry name" value="Phosphatidylinositol 3-kinase Catalytic Subunit, Chain A, domain 1"/>
    <property type="match status" value="1"/>
</dbReference>
<feature type="compositionally biased region" description="Polar residues" evidence="1">
    <location>
        <begin position="89"/>
        <end position="99"/>
    </location>
</feature>
<proteinExistence type="predicted"/>
<dbReference type="InterPro" id="IPR019749">
    <property type="entry name" value="Band_41_domain"/>
</dbReference>
<dbReference type="InterPro" id="IPR019747">
    <property type="entry name" value="FERM_CS"/>
</dbReference>
<dbReference type="InterPro" id="IPR035963">
    <property type="entry name" value="FERM_2"/>
</dbReference>
<dbReference type="SUPFAM" id="SSF54236">
    <property type="entry name" value="Ubiquitin-like"/>
    <property type="match status" value="1"/>
</dbReference>
<protein>
    <submittedName>
        <fullName evidence="3">Band 4.1-like protein 5</fullName>
    </submittedName>
</protein>
<dbReference type="GO" id="GO:0031032">
    <property type="term" value="P:actomyosin structure organization"/>
    <property type="evidence" value="ECO:0007669"/>
    <property type="project" value="TreeGrafter"/>
</dbReference>
<sequence length="578" mass="65751">MHSPTEHADQLTHPQNGSKNENDTEPPNERPAHLSSNTSSPVFFLSVSDSDDSSSNTGLGSNRDSDQNLSPVESPKHTDEVLFNRGKSEQTANVPNTFTRRNKNSDLECSVYFLDGTNQTFYLPKNATASKLLEYAFAHIGLNDEREYFALQMINKIKIWLDPTKFLKKQVFGSPPHIFYMRVKFFSVNPHQLRDDYARYLFVLQLREEMLLGKLQCPDDQVAAQLAALLLQGELGNFEKDVHTPEFISTFRFLPEERHTEMFDIAIQQEYANLARRNLTPSETDRLYLEKVRSLPDYGVDMHKVQGKDRKVYYLGLTPTGILVYEGSNKIGLFIWSKILKLEMKGKKLKLVVADEDETNRKVVEYTFVFVLPDATACKHLWKSAIEQHTFFRLRDTVKPPTKLQQFFRLKSRFYTSFRPEFQLQQENKFGSSSFRRRNTSTGQSLRSDIGSKASAVGRSNTTVVAGDGASFRRVPSRRYAARASFSAPVNSRRFAPPSPPRMQFPAEGIQHSPVVVNPLPPSNRSPQIVAQPVTSVGSSTHRPPSQRRLANYPRPVVEDHRAHSPLSLPKGYVEYTV</sequence>
<feature type="compositionally biased region" description="Basic and acidic residues" evidence="1">
    <location>
        <begin position="74"/>
        <end position="88"/>
    </location>
</feature>
<organism evidence="3">
    <name type="scientific">Schistocephalus solidus</name>
    <name type="common">Tapeworm</name>
    <dbReference type="NCBI Taxonomy" id="70667"/>
    <lineage>
        <taxon>Eukaryota</taxon>
        <taxon>Metazoa</taxon>
        <taxon>Spiralia</taxon>
        <taxon>Lophotrochozoa</taxon>
        <taxon>Platyhelminthes</taxon>
        <taxon>Cestoda</taxon>
        <taxon>Eucestoda</taxon>
        <taxon>Diphyllobothriidea</taxon>
        <taxon>Diphyllobothriidae</taxon>
        <taxon>Schistocephalus</taxon>
    </lineage>
</organism>
<dbReference type="Pfam" id="PF09379">
    <property type="entry name" value="FERM_N"/>
    <property type="match status" value="1"/>
</dbReference>
<gene>
    <name evidence="3" type="primary">E41L5</name>
    <name evidence="3" type="ORF">TR144112</name>
</gene>
<dbReference type="Pfam" id="PF00373">
    <property type="entry name" value="FERM_M"/>
    <property type="match status" value="1"/>
</dbReference>
<dbReference type="Gene3D" id="2.30.29.30">
    <property type="entry name" value="Pleckstrin-homology domain (PH domain)/Phosphotyrosine-binding domain (PTB)"/>
    <property type="match status" value="1"/>
</dbReference>
<dbReference type="InterPro" id="IPR011993">
    <property type="entry name" value="PH-like_dom_sf"/>
</dbReference>
<dbReference type="SUPFAM" id="SSF50729">
    <property type="entry name" value="PH domain-like"/>
    <property type="match status" value="1"/>
</dbReference>
<dbReference type="InterPro" id="IPR019748">
    <property type="entry name" value="FERM_central"/>
</dbReference>
<evidence type="ECO:0000259" key="2">
    <source>
        <dbReference type="PROSITE" id="PS50057"/>
    </source>
</evidence>
<dbReference type="PANTHER" id="PTHR23280">
    <property type="entry name" value="4.1 G PROTEIN"/>
    <property type="match status" value="1"/>
</dbReference>
<feature type="region of interest" description="Disordered" evidence="1">
    <location>
        <begin position="533"/>
        <end position="564"/>
    </location>
</feature>
<name>A0A0V0J538_SCHSO</name>
<dbReference type="PROSITE" id="PS00660">
    <property type="entry name" value="FERM_1"/>
    <property type="match status" value="1"/>
</dbReference>
<dbReference type="InterPro" id="IPR018980">
    <property type="entry name" value="FERM_PH-like_C"/>
</dbReference>
<feature type="compositionally biased region" description="Polar residues" evidence="1">
    <location>
        <begin position="533"/>
        <end position="544"/>
    </location>
</feature>
<dbReference type="SUPFAM" id="SSF47031">
    <property type="entry name" value="Second domain of FERM"/>
    <property type="match status" value="1"/>
</dbReference>
<feature type="compositionally biased region" description="Basic and acidic residues" evidence="1">
    <location>
        <begin position="1"/>
        <end position="10"/>
    </location>
</feature>
<dbReference type="SMART" id="SM01196">
    <property type="entry name" value="FERM_C"/>
    <property type="match status" value="1"/>
</dbReference>
<dbReference type="FunFam" id="2.30.29.30:FF:000002">
    <property type="entry name" value="Band 4.1-like protein 5 isoform 1"/>
    <property type="match status" value="1"/>
</dbReference>
<evidence type="ECO:0000256" key="1">
    <source>
        <dbReference type="SAM" id="MobiDB-lite"/>
    </source>
</evidence>
<dbReference type="PROSITE" id="PS50057">
    <property type="entry name" value="FERM_3"/>
    <property type="match status" value="1"/>
</dbReference>
<feature type="domain" description="FERM" evidence="2">
    <location>
        <begin position="107"/>
        <end position="396"/>
    </location>
</feature>
<dbReference type="AlphaFoldDB" id="A0A0V0J538"/>
<reference evidence="3" key="1">
    <citation type="submission" date="2016-01" db="EMBL/GenBank/DDBJ databases">
        <title>Reference transcriptome for the parasite Schistocephalus solidus: insights into the molecular evolution of parasitism.</title>
        <authorList>
            <person name="Hebert F.O."/>
            <person name="Grambauer S."/>
            <person name="Barber I."/>
            <person name="Landry C.R."/>
            <person name="Aubin-Horth N."/>
        </authorList>
    </citation>
    <scope>NUCLEOTIDE SEQUENCE</scope>
</reference>
<dbReference type="PANTHER" id="PTHR23280:SF25">
    <property type="entry name" value="MOESIN_EZRIN_RADIXIN HOMOLOG 1"/>
    <property type="match status" value="1"/>
</dbReference>
<dbReference type="CDD" id="cd13186">
    <property type="entry name" value="FERM_C_NBL4_NBL5"/>
    <property type="match status" value="1"/>
</dbReference>
<feature type="region of interest" description="Disordered" evidence="1">
    <location>
        <begin position="1"/>
        <end position="99"/>
    </location>
</feature>
<dbReference type="InterPro" id="IPR014352">
    <property type="entry name" value="FERM/acyl-CoA-bd_prot_sf"/>
</dbReference>
<evidence type="ECO:0000313" key="3">
    <source>
        <dbReference type="EMBL" id="JAP60674.1"/>
    </source>
</evidence>